<dbReference type="InParanoid" id="G0QP09"/>
<feature type="transmembrane region" description="Helical" evidence="1">
    <location>
        <begin position="302"/>
        <end position="323"/>
    </location>
</feature>
<protein>
    <recommendedName>
        <fullName evidence="4">Transmembrane protein</fullName>
    </recommendedName>
</protein>
<proteinExistence type="predicted"/>
<feature type="transmembrane region" description="Helical" evidence="1">
    <location>
        <begin position="153"/>
        <end position="171"/>
    </location>
</feature>
<feature type="transmembrane region" description="Helical" evidence="1">
    <location>
        <begin position="391"/>
        <end position="414"/>
    </location>
</feature>
<dbReference type="Proteomes" id="UP000008983">
    <property type="component" value="Unassembled WGS sequence"/>
</dbReference>
<feature type="transmembrane region" description="Helical" evidence="1">
    <location>
        <begin position="120"/>
        <end position="147"/>
    </location>
</feature>
<dbReference type="RefSeq" id="XP_004037038.1">
    <property type="nucleotide sequence ID" value="XM_004036990.1"/>
</dbReference>
<evidence type="ECO:0008006" key="4">
    <source>
        <dbReference type="Google" id="ProtNLM"/>
    </source>
</evidence>
<dbReference type="OrthoDB" id="291792at2759"/>
<dbReference type="EMBL" id="GL983517">
    <property type="protein sequence ID" value="EGR33052.1"/>
    <property type="molecule type" value="Genomic_DNA"/>
</dbReference>
<feature type="transmembrane region" description="Helical" evidence="1">
    <location>
        <begin position="91"/>
        <end position="108"/>
    </location>
</feature>
<accession>G0QP09</accession>
<dbReference type="PANTHER" id="PTHR12459">
    <property type="entry name" value="TRANSMEMBRANE PROTEIN 135-RELATED"/>
    <property type="match status" value="1"/>
</dbReference>
<keyword evidence="1" id="KW-0472">Membrane</keyword>
<gene>
    <name evidence="2" type="ORF">IMG5_063070</name>
</gene>
<evidence type="ECO:0000313" key="3">
    <source>
        <dbReference type="Proteomes" id="UP000008983"/>
    </source>
</evidence>
<organism evidence="2 3">
    <name type="scientific">Ichthyophthirius multifiliis</name>
    <name type="common">White spot disease agent</name>
    <name type="synonym">Ich</name>
    <dbReference type="NCBI Taxonomy" id="5932"/>
    <lineage>
        <taxon>Eukaryota</taxon>
        <taxon>Sar</taxon>
        <taxon>Alveolata</taxon>
        <taxon>Ciliophora</taxon>
        <taxon>Intramacronucleata</taxon>
        <taxon>Oligohymenophorea</taxon>
        <taxon>Hymenostomatida</taxon>
        <taxon>Ophryoglenina</taxon>
        <taxon>Ichthyophthirius</taxon>
    </lineage>
</organism>
<dbReference type="AlphaFoldDB" id="G0QP09"/>
<dbReference type="eggNOG" id="KOG1398">
    <property type="taxonomic scope" value="Eukaryota"/>
</dbReference>
<feature type="transmembrane region" description="Helical" evidence="1">
    <location>
        <begin position="66"/>
        <end position="85"/>
    </location>
</feature>
<keyword evidence="1" id="KW-1133">Transmembrane helix</keyword>
<keyword evidence="1" id="KW-0812">Transmembrane</keyword>
<reference evidence="2 3" key="1">
    <citation type="submission" date="2011-07" db="EMBL/GenBank/DDBJ databases">
        <authorList>
            <person name="Coyne R."/>
            <person name="Brami D."/>
            <person name="Johnson J."/>
            <person name="Hostetler J."/>
            <person name="Hannick L."/>
            <person name="Clark T."/>
            <person name="Cassidy-Hanley D."/>
            <person name="Inman J."/>
        </authorList>
    </citation>
    <scope>NUCLEOTIDE SEQUENCE [LARGE SCALE GENOMIC DNA]</scope>
    <source>
        <strain evidence="2 3">G5</strain>
    </source>
</reference>
<dbReference type="STRING" id="857967.G0QP09"/>
<dbReference type="PANTHER" id="PTHR12459:SF15">
    <property type="entry name" value="TRANSMEMBRANE PROTEIN 135"/>
    <property type="match status" value="1"/>
</dbReference>
<sequence length="445" mass="54795">MYLQTQILLIKNSINQIQIFIIQIKIQQKQKYQNLINQNYYYLLLQQKIIYYYQKKNNIKYNKQKININIYIYIYIFELFIYKLYYNNSFIIYKFFIIFNLKFIQNNIQLKLIYFKFFIIYFFFQFSFYYFYTYFLISIFILDIYIYQDKYIFFQYLKINNIFIFFIYLELKKQDNQTKQNYKVKQQNVLIKKQNQLNIIYFIYVIQGKNYFRRTTIINHKWLIYKFFNTQHYSNKFFQKIGGFLDCKDFHDGTCLQEALIRFCTVVKNSYKYYIPIHLIPLLIFKRKKLMKEPIKTISQTLYNYLISLCFMGSYVAILKYMLCKSKNFRRKIDGWNPAIAAFIAGFSVTLEPEGRRSEIALFIMPRFFETLWNYLKRRNIVRPIPGGELLVFAFAMGIINYFYQMEVILIIFLKKYIILNKLKKKENAIKPTYLALFKRFWGVN</sequence>
<evidence type="ECO:0000256" key="1">
    <source>
        <dbReference type="SAM" id="Phobius"/>
    </source>
</evidence>
<dbReference type="InterPro" id="IPR026749">
    <property type="entry name" value="Tmem135"/>
</dbReference>
<keyword evidence="3" id="KW-1185">Reference proteome</keyword>
<name>G0QP09_ICHMU</name>
<evidence type="ECO:0000313" key="2">
    <source>
        <dbReference type="EMBL" id="EGR33052.1"/>
    </source>
</evidence>
<dbReference type="GeneID" id="14909217"/>